<dbReference type="Pfam" id="PF00701">
    <property type="entry name" value="DHDPS"/>
    <property type="match status" value="1"/>
</dbReference>
<dbReference type="EMBL" id="JAWJAY010001733">
    <property type="protein sequence ID" value="MDV2888612.1"/>
    <property type="molecule type" value="Genomic_DNA"/>
</dbReference>
<name>A0AAJ2U6I4_ALKPS</name>
<dbReference type="SUPFAM" id="SSF51569">
    <property type="entry name" value="Aldolase"/>
    <property type="match status" value="1"/>
</dbReference>
<feature type="non-terminal residue" evidence="4">
    <location>
        <position position="75"/>
    </location>
</feature>
<dbReference type="CDD" id="cd00408">
    <property type="entry name" value="DHDPS-like"/>
    <property type="match status" value="1"/>
</dbReference>
<comment type="caution">
    <text evidence="4">The sequence shown here is derived from an EMBL/GenBank/DDBJ whole genome shotgun (WGS) entry which is preliminary data.</text>
</comment>
<dbReference type="GO" id="GO:0005829">
    <property type="term" value="C:cytosol"/>
    <property type="evidence" value="ECO:0007669"/>
    <property type="project" value="TreeGrafter"/>
</dbReference>
<reference evidence="4" key="1">
    <citation type="submission" date="2023-10" db="EMBL/GenBank/DDBJ databases">
        <title>Screening of Alkalihalophilus pseudofirmusBZ-TG-HK211 and Its Alleviation of Salt Stress on Rapeseed Growth.</title>
        <authorList>
            <person name="Zhao B."/>
            <person name="Guo T."/>
        </authorList>
    </citation>
    <scope>NUCLEOTIDE SEQUENCE</scope>
    <source>
        <strain evidence="4">BZ-TG-HK211</strain>
    </source>
</reference>
<dbReference type="Proteomes" id="UP001285636">
    <property type="component" value="Unassembled WGS sequence"/>
</dbReference>
<dbReference type="GO" id="GO:0008840">
    <property type="term" value="F:4-hydroxy-tetrahydrodipicolinate synthase activity"/>
    <property type="evidence" value="ECO:0007669"/>
    <property type="project" value="TreeGrafter"/>
</dbReference>
<accession>A0AAJ2U6I4</accession>
<dbReference type="PANTHER" id="PTHR12128:SF66">
    <property type="entry name" value="4-HYDROXY-2-OXOGLUTARATE ALDOLASE, MITOCHONDRIAL"/>
    <property type="match status" value="1"/>
</dbReference>
<comment type="similarity">
    <text evidence="1">Belongs to the DapA family.</text>
</comment>
<dbReference type="Gene3D" id="3.20.20.70">
    <property type="entry name" value="Aldolase class I"/>
    <property type="match status" value="1"/>
</dbReference>
<evidence type="ECO:0000256" key="2">
    <source>
        <dbReference type="ARBA" id="ARBA00023239"/>
    </source>
</evidence>
<dbReference type="PANTHER" id="PTHR12128">
    <property type="entry name" value="DIHYDRODIPICOLINATE SYNTHASE"/>
    <property type="match status" value="1"/>
</dbReference>
<keyword evidence="2" id="KW-0456">Lyase</keyword>
<dbReference type="InterPro" id="IPR013785">
    <property type="entry name" value="Aldolase_TIM"/>
</dbReference>
<dbReference type="AlphaFoldDB" id="A0AAJ2U6I4"/>
<keyword evidence="3" id="KW-0704">Schiff base</keyword>
<evidence type="ECO:0000256" key="1">
    <source>
        <dbReference type="ARBA" id="ARBA00007592"/>
    </source>
</evidence>
<dbReference type="InterPro" id="IPR020624">
    <property type="entry name" value="Schiff_base-form_aldolases_CS"/>
</dbReference>
<evidence type="ECO:0000313" key="5">
    <source>
        <dbReference type="Proteomes" id="UP001285636"/>
    </source>
</evidence>
<proteinExistence type="inferred from homology"/>
<organism evidence="4 5">
    <name type="scientific">Alkalihalophilus pseudofirmus</name>
    <name type="common">Bacillus pseudofirmus</name>
    <dbReference type="NCBI Taxonomy" id="79885"/>
    <lineage>
        <taxon>Bacteria</taxon>
        <taxon>Bacillati</taxon>
        <taxon>Bacillota</taxon>
        <taxon>Bacilli</taxon>
        <taxon>Bacillales</taxon>
        <taxon>Bacillaceae</taxon>
        <taxon>Alkalihalophilus</taxon>
    </lineage>
</organism>
<protein>
    <submittedName>
        <fullName evidence="4">Dihydrodipicolinate synthase family protein</fullName>
    </submittedName>
</protein>
<sequence length="75" mass="8287">MTKIRGAFPVLITPMTKEQEIDWGGVKNNVNYFVNQGVAGVVINGSTGEFVSLTKEEKFQMVEVVMNEVNGRIPV</sequence>
<evidence type="ECO:0000256" key="3">
    <source>
        <dbReference type="ARBA" id="ARBA00023270"/>
    </source>
</evidence>
<gene>
    <name evidence="4" type="ORF">RYX45_25970</name>
</gene>
<dbReference type="PROSITE" id="PS00665">
    <property type="entry name" value="DHDPS_1"/>
    <property type="match status" value="1"/>
</dbReference>
<evidence type="ECO:0000313" key="4">
    <source>
        <dbReference type="EMBL" id="MDV2888612.1"/>
    </source>
</evidence>
<dbReference type="RefSeq" id="WP_323468464.1">
    <property type="nucleotide sequence ID" value="NZ_JAWJAY010001733.1"/>
</dbReference>
<dbReference type="InterPro" id="IPR002220">
    <property type="entry name" value="DapA-like"/>
</dbReference>